<dbReference type="InterPro" id="IPR001867">
    <property type="entry name" value="OmpR/PhoB-type_DNA-bd"/>
</dbReference>
<keyword evidence="5" id="KW-0802">TPR repeat</keyword>
<keyword evidence="3 6" id="KW-0238">DNA-binding</keyword>
<feature type="repeat" description="TPR" evidence="5">
    <location>
        <begin position="840"/>
        <end position="873"/>
    </location>
</feature>
<evidence type="ECO:0000256" key="4">
    <source>
        <dbReference type="ARBA" id="ARBA00023163"/>
    </source>
</evidence>
<dbReference type="InterPro" id="IPR027417">
    <property type="entry name" value="P-loop_NTPase"/>
</dbReference>
<dbReference type="SUPFAM" id="SSF46894">
    <property type="entry name" value="C-terminal effector domain of the bipartite response regulators"/>
    <property type="match status" value="1"/>
</dbReference>
<dbReference type="SUPFAM" id="SSF52540">
    <property type="entry name" value="P-loop containing nucleoside triphosphate hydrolases"/>
    <property type="match status" value="1"/>
</dbReference>
<evidence type="ECO:0000313" key="9">
    <source>
        <dbReference type="Proteomes" id="UP001595699"/>
    </source>
</evidence>
<protein>
    <submittedName>
        <fullName evidence="8">BTAD domain-containing putative transcriptional regulator</fullName>
    </submittedName>
</protein>
<dbReference type="InterPro" id="IPR051677">
    <property type="entry name" value="AfsR-DnrI-RedD_regulator"/>
</dbReference>
<dbReference type="InterPro" id="IPR019734">
    <property type="entry name" value="TPR_rpt"/>
</dbReference>
<evidence type="ECO:0000256" key="5">
    <source>
        <dbReference type="PROSITE-ProRule" id="PRU00339"/>
    </source>
</evidence>
<feature type="domain" description="OmpR/PhoB-type" evidence="7">
    <location>
        <begin position="1"/>
        <end position="92"/>
    </location>
</feature>
<dbReference type="PANTHER" id="PTHR35807:SF1">
    <property type="entry name" value="TRANSCRIPTIONAL REGULATOR REDD"/>
    <property type="match status" value="1"/>
</dbReference>
<keyword evidence="9" id="KW-1185">Reference proteome</keyword>
<dbReference type="SMART" id="SM00028">
    <property type="entry name" value="TPR"/>
    <property type="match status" value="3"/>
</dbReference>
<dbReference type="PANTHER" id="PTHR35807">
    <property type="entry name" value="TRANSCRIPTIONAL REGULATOR REDD-RELATED"/>
    <property type="match status" value="1"/>
</dbReference>
<sequence>MEFRVLGPVELWHAGKQVEIGATRQRDLLALLLARPGTPVDRDWLIDALWDGAPPPAARTTLQSCVYRLRKVFEAHADVTLSTRGSSYLLEIPPDSVDARRFDQLAEVGLQTMAISPSAAVPQLRAATALWRGEAFGNITLHAIRDHARRLDERRLDLVEQCLAVELELGHTTAVLGELKALAAAHPLRERPAELLMKAQYRAGRRADALATYQQLFRRLDRELGVRPSQSARELHQRILASAPDLDSAAVSPSFDAPLPRQLPGGIGDFVGRTDSLGRLDRLLDAEADRVVLATISGPPGVGKTTLAVHWARQVMHRFPDGQLYTNLRGFDPSGQVMDPSEVVRGFLAAMRVPPERIPADVDAQIGLYRSLLAGKRMLIVLDNARDAGQVRALLPGSGAAGSVAIVTSRSSLTGLVAGESAQAIMLEPFETGDAWQLLTSRIGEDRIAAEPDAAADVLSHCAGLPLAVAIVAARTTAHPTFPLESVAADLRLSRGLDGFASTDANADVRSVFSWSYGRLSPAAARLFRLLGAHPGPDVGLAAVASLAGLTPSEALRLMVELCDAQLANEIVAGRYRLHDLLRTYAGELSEAADSVEERDASVGRLLDHYLQAGIAAASLSAPYGWSPPFHDPVPEVVAERFETLGDAMTWFDRERQTLQRIVEYAVRLGRVRAACELAWHLGKFFDRRGRWHDYVELQAFLLEEAEQFGEPDLLAFEHAAYGRALGRVDLNDEGRWHLERAYELCGKLGDLVGQSRCRRALGWIAERESDLRTAFEETKLAVELSRRATESPLTVASTAELLSALGWCYALQGDYRSALDCCRQAVPVLQQHQYQDAEAHAWDTMGHAHHQLGQYADALACYDRALLMLRRLGDAFAQADTLVRIGATHVAAGMPAKADLARKEALDILDGLDSSDAERLRTKLRDLSKVS</sequence>
<proteinExistence type="inferred from homology"/>
<organism evidence="8 9">
    <name type="scientific">Tenggerimyces flavus</name>
    <dbReference type="NCBI Taxonomy" id="1708749"/>
    <lineage>
        <taxon>Bacteria</taxon>
        <taxon>Bacillati</taxon>
        <taxon>Actinomycetota</taxon>
        <taxon>Actinomycetes</taxon>
        <taxon>Propionibacteriales</taxon>
        <taxon>Nocardioidaceae</taxon>
        <taxon>Tenggerimyces</taxon>
    </lineage>
</organism>
<dbReference type="Pfam" id="PF03704">
    <property type="entry name" value="BTAD"/>
    <property type="match status" value="1"/>
</dbReference>
<comment type="similarity">
    <text evidence="1">Belongs to the AfsR/DnrI/RedD regulatory family.</text>
</comment>
<evidence type="ECO:0000256" key="3">
    <source>
        <dbReference type="ARBA" id="ARBA00023125"/>
    </source>
</evidence>
<gene>
    <name evidence="8" type="ORF">ACFOUW_15065</name>
</gene>
<dbReference type="SMART" id="SM01043">
    <property type="entry name" value="BTAD"/>
    <property type="match status" value="1"/>
</dbReference>
<feature type="DNA-binding region" description="OmpR/PhoB-type" evidence="6">
    <location>
        <begin position="1"/>
        <end position="92"/>
    </location>
</feature>
<dbReference type="Pfam" id="PF00931">
    <property type="entry name" value="NB-ARC"/>
    <property type="match status" value="1"/>
</dbReference>
<name>A0ABV7YDQ4_9ACTN</name>
<evidence type="ECO:0000313" key="8">
    <source>
        <dbReference type="EMBL" id="MFC3762160.1"/>
    </source>
</evidence>
<dbReference type="Pfam" id="PF13424">
    <property type="entry name" value="TPR_12"/>
    <property type="match status" value="1"/>
</dbReference>
<dbReference type="SUPFAM" id="SSF48452">
    <property type="entry name" value="TPR-like"/>
    <property type="match status" value="2"/>
</dbReference>
<dbReference type="Gene3D" id="3.40.50.300">
    <property type="entry name" value="P-loop containing nucleotide triphosphate hydrolases"/>
    <property type="match status" value="1"/>
</dbReference>
<dbReference type="PRINTS" id="PR00364">
    <property type="entry name" value="DISEASERSIST"/>
</dbReference>
<dbReference type="InterPro" id="IPR016032">
    <property type="entry name" value="Sig_transdc_resp-reg_C-effctor"/>
</dbReference>
<dbReference type="PROSITE" id="PS50005">
    <property type="entry name" value="TPR"/>
    <property type="match status" value="1"/>
</dbReference>
<dbReference type="RefSeq" id="WP_385927237.1">
    <property type="nucleotide sequence ID" value="NZ_JBHRZH010000012.1"/>
</dbReference>
<evidence type="ECO:0000256" key="2">
    <source>
        <dbReference type="ARBA" id="ARBA00023015"/>
    </source>
</evidence>
<dbReference type="Gene3D" id="1.25.40.10">
    <property type="entry name" value="Tetratricopeptide repeat domain"/>
    <property type="match status" value="2"/>
</dbReference>
<evidence type="ECO:0000256" key="1">
    <source>
        <dbReference type="ARBA" id="ARBA00005820"/>
    </source>
</evidence>
<dbReference type="PROSITE" id="PS51755">
    <property type="entry name" value="OMPR_PHOB"/>
    <property type="match status" value="1"/>
</dbReference>
<dbReference type="InterPro" id="IPR011990">
    <property type="entry name" value="TPR-like_helical_dom_sf"/>
</dbReference>
<comment type="caution">
    <text evidence="8">The sequence shown here is derived from an EMBL/GenBank/DDBJ whole genome shotgun (WGS) entry which is preliminary data.</text>
</comment>
<dbReference type="Pfam" id="PF00486">
    <property type="entry name" value="Trans_reg_C"/>
    <property type="match status" value="1"/>
</dbReference>
<keyword evidence="4" id="KW-0804">Transcription</keyword>
<evidence type="ECO:0000259" key="7">
    <source>
        <dbReference type="PROSITE" id="PS51755"/>
    </source>
</evidence>
<dbReference type="Proteomes" id="UP001595699">
    <property type="component" value="Unassembled WGS sequence"/>
</dbReference>
<reference evidence="9" key="1">
    <citation type="journal article" date="2019" name="Int. J. Syst. Evol. Microbiol.">
        <title>The Global Catalogue of Microorganisms (GCM) 10K type strain sequencing project: providing services to taxonomists for standard genome sequencing and annotation.</title>
        <authorList>
            <consortium name="The Broad Institute Genomics Platform"/>
            <consortium name="The Broad Institute Genome Sequencing Center for Infectious Disease"/>
            <person name="Wu L."/>
            <person name="Ma J."/>
        </authorList>
    </citation>
    <scope>NUCLEOTIDE SEQUENCE [LARGE SCALE GENOMIC DNA]</scope>
    <source>
        <strain evidence="9">CGMCC 4.7241</strain>
    </source>
</reference>
<dbReference type="InterPro" id="IPR005158">
    <property type="entry name" value="BTAD"/>
</dbReference>
<dbReference type="CDD" id="cd15831">
    <property type="entry name" value="BTAD"/>
    <property type="match status" value="1"/>
</dbReference>
<dbReference type="EMBL" id="JBHRZH010000012">
    <property type="protein sequence ID" value="MFC3762160.1"/>
    <property type="molecule type" value="Genomic_DNA"/>
</dbReference>
<dbReference type="Gene3D" id="1.10.10.10">
    <property type="entry name" value="Winged helix-like DNA-binding domain superfamily/Winged helix DNA-binding domain"/>
    <property type="match status" value="1"/>
</dbReference>
<dbReference type="SMART" id="SM00862">
    <property type="entry name" value="Trans_reg_C"/>
    <property type="match status" value="1"/>
</dbReference>
<accession>A0ABV7YDQ4</accession>
<dbReference type="InterPro" id="IPR036388">
    <property type="entry name" value="WH-like_DNA-bd_sf"/>
</dbReference>
<evidence type="ECO:0000256" key="6">
    <source>
        <dbReference type="PROSITE-ProRule" id="PRU01091"/>
    </source>
</evidence>
<keyword evidence="2" id="KW-0805">Transcription regulation</keyword>
<dbReference type="InterPro" id="IPR002182">
    <property type="entry name" value="NB-ARC"/>
</dbReference>